<dbReference type="EMBL" id="ADWQ01000007">
    <property type="protein sequence ID" value="EFU35953.1"/>
    <property type="molecule type" value="Genomic_DNA"/>
</dbReference>
<dbReference type="Proteomes" id="UP000005056">
    <property type="component" value="Unassembled WGS sequence"/>
</dbReference>
<evidence type="ECO:0000313" key="1">
    <source>
        <dbReference type="EMBL" id="EFU35953.1"/>
    </source>
</evidence>
<accession>A0AAN3MB51</accession>
<dbReference type="AlphaFoldDB" id="A0AAN3MB51"/>
<proteinExistence type="predicted"/>
<organism evidence="1 2">
    <name type="scientific">Escherichia coli MS 85-1</name>
    <dbReference type="NCBI Taxonomy" id="679202"/>
    <lineage>
        <taxon>Bacteria</taxon>
        <taxon>Pseudomonadati</taxon>
        <taxon>Pseudomonadota</taxon>
        <taxon>Gammaproteobacteria</taxon>
        <taxon>Enterobacterales</taxon>
        <taxon>Enterobacteriaceae</taxon>
        <taxon>Escherichia</taxon>
    </lineage>
</organism>
<name>A0AAN3MB51_ECOLX</name>
<sequence length="42" mass="4620">MPDAQRLSGLWVSCNILIFHDFVSRITRSPASGINKCTLSAN</sequence>
<gene>
    <name evidence="1" type="ORF">HMPREF9350_02135</name>
</gene>
<comment type="caution">
    <text evidence="1">The sequence shown here is derived from an EMBL/GenBank/DDBJ whole genome shotgun (WGS) entry which is preliminary data.</text>
</comment>
<evidence type="ECO:0000313" key="2">
    <source>
        <dbReference type="Proteomes" id="UP000005056"/>
    </source>
</evidence>
<protein>
    <submittedName>
        <fullName evidence="1">Uncharacterized protein</fullName>
    </submittedName>
</protein>
<dbReference type="AntiFam" id="ANF00064">
    <property type="entry name" value="Unclear, Possibly translation of poorly localized IS Element IS621"/>
</dbReference>
<reference evidence="1 2" key="1">
    <citation type="submission" date="2010-09" db="EMBL/GenBank/DDBJ databases">
        <authorList>
            <person name="Weinstock G."/>
            <person name="Sodergren E."/>
            <person name="Clifton S."/>
            <person name="Fulton L."/>
            <person name="Fulton B."/>
            <person name="Courtney L."/>
            <person name="Fronick C."/>
            <person name="Harrison M."/>
            <person name="Strong C."/>
            <person name="Farmer C."/>
            <person name="Delahaunty K."/>
            <person name="Markovic C."/>
            <person name="Hall O."/>
            <person name="Minx P."/>
            <person name="Tomlinson C."/>
            <person name="Mitreva M."/>
            <person name="Hou S."/>
            <person name="Chen J."/>
            <person name="Wollam A."/>
            <person name="Pepin K.H."/>
            <person name="Johnson M."/>
            <person name="Bhonagiri V."/>
            <person name="Zhang X."/>
            <person name="Suruliraj S."/>
            <person name="Warren W."/>
            <person name="Chinwalla A."/>
            <person name="Mardis E.R."/>
            <person name="Wilson R.K."/>
        </authorList>
    </citation>
    <scope>NUCLEOTIDE SEQUENCE [LARGE SCALE GENOMIC DNA]</scope>
    <source>
        <strain evidence="1 2">MS 85-1</strain>
    </source>
</reference>